<name>A0A9D1WCK0_9GAMM</name>
<feature type="compositionally biased region" description="Pro residues" evidence="5">
    <location>
        <begin position="71"/>
        <end position="88"/>
    </location>
</feature>
<evidence type="ECO:0000256" key="5">
    <source>
        <dbReference type="SAM" id="MobiDB-lite"/>
    </source>
</evidence>
<dbReference type="GO" id="GO:0016020">
    <property type="term" value="C:membrane"/>
    <property type="evidence" value="ECO:0007669"/>
    <property type="project" value="UniProtKB-SubCell"/>
</dbReference>
<sequence length="279" mass="30674">MYPDLIARTCGYLGVFIALIVMGIWGEPEFAVTPQQSFDRIALSLHVLEPEAPTPDQSQEPAEPEEAVEPVPEPEPIPQPEETPAPEPAEPEEIPAPEPFPAPEAVTEPELTTPPTQVHTTPAEKPKAQPKAQEKPKPKAQAKPQQPRSTATTTTQNKAKLQAAAAKEAPTAKAPATTSDTSANLDRQLRSQLSSLLVREIRSHLKYPRNAVRRKLEGTVMMEFEVKNGVVVGFVLRQSSGHKILDEAARKLAQKLVQFNTRLGAMNYRVQIPIKYELL</sequence>
<feature type="compositionally biased region" description="Basic and acidic residues" evidence="5">
    <location>
        <begin position="122"/>
        <end position="137"/>
    </location>
</feature>
<evidence type="ECO:0000256" key="6">
    <source>
        <dbReference type="SAM" id="Phobius"/>
    </source>
</evidence>
<dbReference type="EMBL" id="DXEV01000087">
    <property type="protein sequence ID" value="HIX56686.1"/>
    <property type="molecule type" value="Genomic_DNA"/>
</dbReference>
<evidence type="ECO:0000313" key="9">
    <source>
        <dbReference type="Proteomes" id="UP000886829"/>
    </source>
</evidence>
<comment type="caution">
    <text evidence="8">The sequence shown here is derived from an EMBL/GenBank/DDBJ whole genome shotgun (WGS) entry which is preliminary data.</text>
</comment>
<dbReference type="InterPro" id="IPR037682">
    <property type="entry name" value="TonB_C"/>
</dbReference>
<dbReference type="NCBIfam" id="TIGR01352">
    <property type="entry name" value="tonB_Cterm"/>
    <property type="match status" value="1"/>
</dbReference>
<dbReference type="AlphaFoldDB" id="A0A9D1WCK0"/>
<feature type="transmembrane region" description="Helical" evidence="6">
    <location>
        <begin position="6"/>
        <end position="25"/>
    </location>
</feature>
<organism evidence="8 9">
    <name type="scientific">Candidatus Anaerobiospirillum pullistercoris</name>
    <dbReference type="NCBI Taxonomy" id="2838452"/>
    <lineage>
        <taxon>Bacteria</taxon>
        <taxon>Pseudomonadati</taxon>
        <taxon>Pseudomonadota</taxon>
        <taxon>Gammaproteobacteria</taxon>
        <taxon>Aeromonadales</taxon>
        <taxon>Succinivibrionaceae</taxon>
        <taxon>Anaerobiospirillum</taxon>
    </lineage>
</organism>
<keyword evidence="2 6" id="KW-0812">Transmembrane</keyword>
<feature type="domain" description="TonB C-terminal" evidence="7">
    <location>
        <begin position="192"/>
        <end position="279"/>
    </location>
</feature>
<evidence type="ECO:0000256" key="2">
    <source>
        <dbReference type="ARBA" id="ARBA00022692"/>
    </source>
</evidence>
<dbReference type="Pfam" id="PF03544">
    <property type="entry name" value="TonB_C"/>
    <property type="match status" value="1"/>
</dbReference>
<comment type="subcellular location">
    <subcellularLocation>
        <location evidence="1">Membrane</location>
        <topology evidence="1">Single-pass membrane protein</topology>
    </subcellularLocation>
</comment>
<evidence type="ECO:0000259" key="7">
    <source>
        <dbReference type="PROSITE" id="PS52015"/>
    </source>
</evidence>
<protein>
    <submittedName>
        <fullName evidence="8">TonB family protein</fullName>
    </submittedName>
</protein>
<feature type="region of interest" description="Disordered" evidence="5">
    <location>
        <begin position="51"/>
        <end position="186"/>
    </location>
</feature>
<dbReference type="SUPFAM" id="SSF74653">
    <property type="entry name" value="TolA/TonB C-terminal domain"/>
    <property type="match status" value="1"/>
</dbReference>
<keyword evidence="3 6" id="KW-1133">Transmembrane helix</keyword>
<evidence type="ECO:0000256" key="3">
    <source>
        <dbReference type="ARBA" id="ARBA00022989"/>
    </source>
</evidence>
<dbReference type="Gene3D" id="3.30.1150.10">
    <property type="match status" value="1"/>
</dbReference>
<dbReference type="GO" id="GO:0055085">
    <property type="term" value="P:transmembrane transport"/>
    <property type="evidence" value="ECO:0007669"/>
    <property type="project" value="InterPro"/>
</dbReference>
<reference evidence="8" key="1">
    <citation type="journal article" date="2021" name="PeerJ">
        <title>Extensive microbial diversity within the chicken gut microbiome revealed by metagenomics and culture.</title>
        <authorList>
            <person name="Gilroy R."/>
            <person name="Ravi A."/>
            <person name="Getino M."/>
            <person name="Pursley I."/>
            <person name="Horton D.L."/>
            <person name="Alikhan N.F."/>
            <person name="Baker D."/>
            <person name="Gharbi K."/>
            <person name="Hall N."/>
            <person name="Watson M."/>
            <person name="Adriaenssens E.M."/>
            <person name="Foster-Nyarko E."/>
            <person name="Jarju S."/>
            <person name="Secka A."/>
            <person name="Antonio M."/>
            <person name="Oren A."/>
            <person name="Chaudhuri R.R."/>
            <person name="La Ragione R."/>
            <person name="Hildebrand F."/>
            <person name="Pallen M.J."/>
        </authorList>
    </citation>
    <scope>NUCLEOTIDE SEQUENCE</scope>
    <source>
        <strain evidence="8">USASDec5-558</strain>
    </source>
</reference>
<evidence type="ECO:0000313" key="8">
    <source>
        <dbReference type="EMBL" id="HIX56686.1"/>
    </source>
</evidence>
<dbReference type="Proteomes" id="UP000886829">
    <property type="component" value="Unassembled WGS sequence"/>
</dbReference>
<dbReference type="InterPro" id="IPR006260">
    <property type="entry name" value="TonB/TolA_C"/>
</dbReference>
<feature type="compositionally biased region" description="Low complexity" evidence="5">
    <location>
        <begin position="139"/>
        <end position="183"/>
    </location>
</feature>
<reference evidence="8" key="2">
    <citation type="submission" date="2021-04" db="EMBL/GenBank/DDBJ databases">
        <authorList>
            <person name="Gilroy R."/>
        </authorList>
    </citation>
    <scope>NUCLEOTIDE SEQUENCE</scope>
    <source>
        <strain evidence="8">USASDec5-558</strain>
    </source>
</reference>
<dbReference type="PROSITE" id="PS52015">
    <property type="entry name" value="TONB_CTD"/>
    <property type="match status" value="1"/>
</dbReference>
<keyword evidence="4 6" id="KW-0472">Membrane</keyword>
<gene>
    <name evidence="8" type="ORF">H9850_04345</name>
</gene>
<evidence type="ECO:0000256" key="4">
    <source>
        <dbReference type="ARBA" id="ARBA00023136"/>
    </source>
</evidence>
<accession>A0A9D1WCK0</accession>
<proteinExistence type="predicted"/>
<evidence type="ECO:0000256" key="1">
    <source>
        <dbReference type="ARBA" id="ARBA00004167"/>
    </source>
</evidence>